<feature type="domain" description="LTD" evidence="1">
    <location>
        <begin position="55"/>
        <end position="204"/>
    </location>
</feature>
<accession>X0Z6G7</accession>
<protein>
    <recommendedName>
        <fullName evidence="1">LTD domain-containing protein</fullName>
    </recommendedName>
</protein>
<proteinExistence type="predicted"/>
<dbReference type="Gene3D" id="2.60.40.1260">
    <property type="entry name" value="Lamin Tail domain"/>
    <property type="match status" value="1"/>
</dbReference>
<dbReference type="AlphaFoldDB" id="X0Z6G7"/>
<dbReference type="PROSITE" id="PS51841">
    <property type="entry name" value="LTD"/>
    <property type="match status" value="1"/>
</dbReference>
<evidence type="ECO:0000259" key="1">
    <source>
        <dbReference type="PROSITE" id="PS51841"/>
    </source>
</evidence>
<name>X0Z6G7_9ZZZZ</name>
<gene>
    <name evidence="2" type="ORF">S01H1_79966</name>
</gene>
<sequence length="223" mass="23469">DIWLVQGDPGDSDKPTRFADHHDLDATVSNVSLGRVPNGDPTAQGASLFPTTSQSFGSANSPYVVGEVIISEVHYHQSVTGNPDIADGELEYVELYNTTGVTVDISEWELRQNDGGDFEMPAGAQIAASQTVVLVNFDPVVETAKATAFRTVHGIGGGVVLLGDENTNFGNLNNAGEELKLLAPEDPGNPASGFLLVDRVAYDDAAPWPTDADGAGDSLTRTL</sequence>
<comment type="caution">
    <text evidence="2">The sequence shown here is derived from an EMBL/GenBank/DDBJ whole genome shotgun (WGS) entry which is preliminary data.</text>
</comment>
<reference evidence="2" key="1">
    <citation type="journal article" date="2014" name="Front. Microbiol.">
        <title>High frequency of phylogenetically diverse reductive dehalogenase-homologous genes in deep subseafloor sedimentary metagenomes.</title>
        <authorList>
            <person name="Kawai M."/>
            <person name="Futagami T."/>
            <person name="Toyoda A."/>
            <person name="Takaki Y."/>
            <person name="Nishi S."/>
            <person name="Hori S."/>
            <person name="Arai W."/>
            <person name="Tsubouchi T."/>
            <person name="Morono Y."/>
            <person name="Uchiyama I."/>
            <person name="Ito T."/>
            <person name="Fujiyama A."/>
            <person name="Inagaki F."/>
            <person name="Takami H."/>
        </authorList>
    </citation>
    <scope>NUCLEOTIDE SEQUENCE</scope>
    <source>
        <strain evidence="2">Expedition CK06-06</strain>
    </source>
</reference>
<feature type="non-terminal residue" evidence="2">
    <location>
        <position position="223"/>
    </location>
</feature>
<dbReference type="SUPFAM" id="SSF74853">
    <property type="entry name" value="Lamin A/C globular tail domain"/>
    <property type="match status" value="1"/>
</dbReference>
<dbReference type="InterPro" id="IPR001322">
    <property type="entry name" value="Lamin_tail_dom"/>
</dbReference>
<dbReference type="EMBL" id="BARS01053954">
    <property type="protein sequence ID" value="GAG44186.1"/>
    <property type="molecule type" value="Genomic_DNA"/>
</dbReference>
<feature type="non-terminal residue" evidence="2">
    <location>
        <position position="1"/>
    </location>
</feature>
<evidence type="ECO:0000313" key="2">
    <source>
        <dbReference type="EMBL" id="GAG44186.1"/>
    </source>
</evidence>
<dbReference type="Pfam" id="PF00932">
    <property type="entry name" value="LTD"/>
    <property type="match status" value="1"/>
</dbReference>
<dbReference type="InterPro" id="IPR036415">
    <property type="entry name" value="Lamin_tail_dom_sf"/>
</dbReference>
<organism evidence="2">
    <name type="scientific">marine sediment metagenome</name>
    <dbReference type="NCBI Taxonomy" id="412755"/>
    <lineage>
        <taxon>unclassified sequences</taxon>
        <taxon>metagenomes</taxon>
        <taxon>ecological metagenomes</taxon>
    </lineage>
</organism>